<dbReference type="PANTHER" id="PTHR43567">
    <property type="entry name" value="FLAVOREDOXIN-RELATED-RELATED"/>
    <property type="match status" value="1"/>
</dbReference>
<dbReference type="Proteomes" id="UP000245523">
    <property type="component" value="Unassembled WGS sequence"/>
</dbReference>
<keyword evidence="2" id="KW-0285">Flavoprotein</keyword>
<evidence type="ECO:0000256" key="3">
    <source>
        <dbReference type="ARBA" id="ARBA00038054"/>
    </source>
</evidence>
<dbReference type="RefSeq" id="WP_106199706.1">
    <property type="nucleotide sequence ID" value="NZ_JAXEIU010000005.1"/>
</dbReference>
<comment type="similarity">
    <text evidence="3">Belongs to the flavoredoxin family.</text>
</comment>
<dbReference type="Gene3D" id="2.30.110.10">
    <property type="entry name" value="Electron Transport, Fmn-binding Protein, Chain A"/>
    <property type="match status" value="1"/>
</dbReference>
<dbReference type="SUPFAM" id="SSF50475">
    <property type="entry name" value="FMN-binding split barrel"/>
    <property type="match status" value="1"/>
</dbReference>
<proteinExistence type="inferred from homology"/>
<evidence type="ECO:0000259" key="4">
    <source>
        <dbReference type="Pfam" id="PF01613"/>
    </source>
</evidence>
<reference evidence="5 6" key="1">
    <citation type="submission" date="2018-05" db="EMBL/GenBank/DDBJ databases">
        <title>Animal gut microbial communities from fecal samples from Wisconsin, USA.</title>
        <authorList>
            <person name="Neumann A."/>
        </authorList>
    </citation>
    <scope>NUCLEOTIDE SEQUENCE [LARGE SCALE GENOMIC DNA]</scope>
    <source>
        <strain evidence="5 6">UWS4</strain>
    </source>
</reference>
<dbReference type="Pfam" id="PF01613">
    <property type="entry name" value="Flavin_Reduct"/>
    <property type="match status" value="1"/>
</dbReference>
<dbReference type="PANTHER" id="PTHR43567:SF1">
    <property type="entry name" value="FLAVOREDOXIN"/>
    <property type="match status" value="1"/>
</dbReference>
<accession>A0ABX5LMC4</accession>
<dbReference type="InterPro" id="IPR002563">
    <property type="entry name" value="Flavin_Rdtase-like_dom"/>
</dbReference>
<comment type="caution">
    <text evidence="5">The sequence shown here is derived from an EMBL/GenBank/DDBJ whole genome shotgun (WGS) entry which is preliminary data.</text>
</comment>
<gene>
    <name evidence="5" type="ORF">B0H50_12930</name>
</gene>
<evidence type="ECO:0000256" key="1">
    <source>
        <dbReference type="ARBA" id="ARBA00001917"/>
    </source>
</evidence>
<name>A0ABX5LMC4_9BACT</name>
<organism evidence="5 6">
    <name type="scientific">Hallerella porci</name>
    <dbReference type="NCBI Taxonomy" id="1945871"/>
    <lineage>
        <taxon>Bacteria</taxon>
        <taxon>Pseudomonadati</taxon>
        <taxon>Fibrobacterota</taxon>
        <taxon>Fibrobacteria</taxon>
        <taxon>Fibrobacterales</taxon>
        <taxon>Fibrobacteraceae</taxon>
        <taxon>Hallerella</taxon>
    </lineage>
</organism>
<feature type="domain" description="Flavin reductase like" evidence="4">
    <location>
        <begin position="13"/>
        <end position="149"/>
    </location>
</feature>
<evidence type="ECO:0000313" key="6">
    <source>
        <dbReference type="Proteomes" id="UP000245523"/>
    </source>
</evidence>
<dbReference type="InterPro" id="IPR052174">
    <property type="entry name" value="Flavoredoxin"/>
</dbReference>
<keyword evidence="6" id="KW-1185">Reference proteome</keyword>
<evidence type="ECO:0000256" key="2">
    <source>
        <dbReference type="ARBA" id="ARBA00022630"/>
    </source>
</evidence>
<evidence type="ECO:0000313" key="5">
    <source>
        <dbReference type="EMBL" id="PWK93262.1"/>
    </source>
</evidence>
<dbReference type="EMBL" id="QGHD01000029">
    <property type="protein sequence ID" value="PWK93262.1"/>
    <property type="molecule type" value="Genomic_DNA"/>
</dbReference>
<protein>
    <submittedName>
        <fullName evidence="5">Flavin reductase (DIM6/NTAB) family NADH-FMN oxidoreductase RutF</fullName>
    </submittedName>
</protein>
<sequence>MRKDFGSKAIITPLPVLVIATYNEDGTPNAMNAAWGGQREEDQIAICLGTSHKTTENIKARKAFTVSFGTRKTEIIADFFGVVSGKKLPNKVEKSGVHVVKSAHVDAPMFEEFPLTLECKLLECSKDFDGSTYIVGQVVNTSADESVLGEDGKVDLGKVEPISYDSAAHAYRVLGEKVGKAFSDGKKLNQ</sequence>
<dbReference type="InterPro" id="IPR012349">
    <property type="entry name" value="Split_barrel_FMN-bd"/>
</dbReference>
<comment type="cofactor">
    <cofactor evidence="1">
        <name>FMN</name>
        <dbReference type="ChEBI" id="CHEBI:58210"/>
    </cofactor>
</comment>